<evidence type="ECO:0000313" key="1">
    <source>
        <dbReference type="EMBL" id="NDV30964.1"/>
    </source>
</evidence>
<accession>A0A6B2L1R7</accession>
<proteinExistence type="predicted"/>
<dbReference type="InterPro" id="IPR023375">
    <property type="entry name" value="ADC_dom_sf"/>
</dbReference>
<dbReference type="NCBIfam" id="NF002614">
    <property type="entry name" value="PRK02265.1"/>
    <property type="match status" value="2"/>
</dbReference>
<protein>
    <recommendedName>
        <fullName evidence="2">Acetoacetate decarboxylase</fullName>
    </recommendedName>
</protein>
<evidence type="ECO:0008006" key="2">
    <source>
        <dbReference type="Google" id="ProtNLM"/>
    </source>
</evidence>
<dbReference type="InterPro" id="IPR010451">
    <property type="entry name" value="Acetoacetate_decarboxylase"/>
</dbReference>
<sequence>MQYPSTPLNSPSYPKGPYFFQNREYFIVYYESDIESIKKVVPAPLVPKSNIVAYEWIKMPDSTGFGSYQESGTVIPCILNGRNINFTTQMFLNDEPPIAAGREIWGFPKKRADPEFSVHQDTIYGKLEYNGQTAAWGTMTYKHHEIPEADAIRSLTSTSVNLKIIPDVDLKPKICQLVGYNLILKKLHGAWKGSARLHLIPHANAPTADLPVRKVLYGAHYLADIILPYGEVLYDYLSPENINKTSPPSYAFPEEKVRDTLCMPPISPSYTPPPIVFKDREYFMILYRTKLEALRPLIPDLFTINKEGRVIVQWIFTKSHGIGAYTKFVVLVPVKDKRGKSFLFEVNEFSDSSAAITMGREVYGQPYKYAKPSISVNQDTVLGHLNFSGLDVAQGTMPYKESELDESIAMEFLSTPHVNIKLIPNVVGDPEIAQIVSATYTNIKIHSSFKGRGRLHLIPHANAPVSDLPVEEVETAFNVTCDLVLPPGKIEHDYLAK</sequence>
<dbReference type="GO" id="GO:0016829">
    <property type="term" value="F:lyase activity"/>
    <property type="evidence" value="ECO:0007669"/>
    <property type="project" value="InterPro"/>
</dbReference>
<dbReference type="EMBL" id="GIBP01001995">
    <property type="protein sequence ID" value="NDV30964.1"/>
    <property type="molecule type" value="Transcribed_RNA"/>
</dbReference>
<dbReference type="Gene3D" id="2.40.400.10">
    <property type="entry name" value="Acetoacetate decarboxylase-like"/>
    <property type="match status" value="2"/>
</dbReference>
<name>A0A6B2L1R7_9EUKA</name>
<dbReference type="AlphaFoldDB" id="A0A6B2L1R7"/>
<dbReference type="Pfam" id="PF06314">
    <property type="entry name" value="ADC"/>
    <property type="match status" value="2"/>
</dbReference>
<reference evidence="1" key="1">
    <citation type="journal article" date="2020" name="J. Eukaryot. Microbiol.">
        <title>De novo Sequencing, Assembly and Annotation of the Transcriptome for the Free-Living Testate Amoeba Arcella intermedia.</title>
        <authorList>
            <person name="Ribeiro G.M."/>
            <person name="Porfirio-Sousa A.L."/>
            <person name="Maurer-Alcala X.X."/>
            <person name="Katz L.A."/>
            <person name="Lahr D.J.G."/>
        </authorList>
    </citation>
    <scope>NUCLEOTIDE SEQUENCE</scope>
</reference>
<dbReference type="SUPFAM" id="SSF160104">
    <property type="entry name" value="Acetoacetate decarboxylase-like"/>
    <property type="match status" value="2"/>
</dbReference>
<organism evidence="1">
    <name type="scientific">Arcella intermedia</name>
    <dbReference type="NCBI Taxonomy" id="1963864"/>
    <lineage>
        <taxon>Eukaryota</taxon>
        <taxon>Amoebozoa</taxon>
        <taxon>Tubulinea</taxon>
        <taxon>Elardia</taxon>
        <taxon>Arcellinida</taxon>
        <taxon>Sphaerothecina</taxon>
        <taxon>Arcellidae</taxon>
        <taxon>Arcella</taxon>
    </lineage>
</organism>